<dbReference type="PROSITE" id="PS01063">
    <property type="entry name" value="SIGMA70_ECF"/>
    <property type="match status" value="1"/>
</dbReference>
<dbReference type="InterPro" id="IPR000838">
    <property type="entry name" value="RNA_pol_sigma70_ECF_CS"/>
</dbReference>
<keyword evidence="4 6" id="KW-0238">DNA-binding</keyword>
<dbReference type="SUPFAM" id="SSF88659">
    <property type="entry name" value="Sigma3 and sigma4 domains of RNA polymerase sigma factors"/>
    <property type="match status" value="1"/>
</dbReference>
<evidence type="ECO:0000313" key="10">
    <source>
        <dbReference type="Proteomes" id="UP001165367"/>
    </source>
</evidence>
<organism evidence="9 10">
    <name type="scientific">Terrimonas ginsenosidimutans</name>
    <dbReference type="NCBI Taxonomy" id="2908004"/>
    <lineage>
        <taxon>Bacteria</taxon>
        <taxon>Pseudomonadati</taxon>
        <taxon>Bacteroidota</taxon>
        <taxon>Chitinophagia</taxon>
        <taxon>Chitinophagales</taxon>
        <taxon>Chitinophagaceae</taxon>
        <taxon>Terrimonas</taxon>
    </lineage>
</organism>
<keyword evidence="10" id="KW-1185">Reference proteome</keyword>
<dbReference type="Gene3D" id="1.10.10.10">
    <property type="entry name" value="Winged helix-like DNA-binding domain superfamily/Winged helix DNA-binding domain"/>
    <property type="match status" value="1"/>
</dbReference>
<dbReference type="EMBL" id="JAKLTR010000046">
    <property type="protein sequence ID" value="MCG2618215.1"/>
    <property type="molecule type" value="Genomic_DNA"/>
</dbReference>
<evidence type="ECO:0000256" key="6">
    <source>
        <dbReference type="RuleBase" id="RU000716"/>
    </source>
</evidence>
<dbReference type="SUPFAM" id="SSF88946">
    <property type="entry name" value="Sigma2 domain of RNA polymerase sigma factors"/>
    <property type="match status" value="1"/>
</dbReference>
<dbReference type="InterPro" id="IPR007627">
    <property type="entry name" value="RNA_pol_sigma70_r2"/>
</dbReference>
<protein>
    <recommendedName>
        <fullName evidence="6">RNA polymerase sigma factor</fullName>
    </recommendedName>
</protein>
<evidence type="ECO:0000259" key="8">
    <source>
        <dbReference type="Pfam" id="PF08281"/>
    </source>
</evidence>
<dbReference type="Gene3D" id="1.10.1740.10">
    <property type="match status" value="1"/>
</dbReference>
<dbReference type="Pfam" id="PF08281">
    <property type="entry name" value="Sigma70_r4_2"/>
    <property type="match status" value="1"/>
</dbReference>
<evidence type="ECO:0000256" key="2">
    <source>
        <dbReference type="ARBA" id="ARBA00023015"/>
    </source>
</evidence>
<dbReference type="PANTHER" id="PTHR43133">
    <property type="entry name" value="RNA POLYMERASE ECF-TYPE SIGMA FACTO"/>
    <property type="match status" value="1"/>
</dbReference>
<dbReference type="PANTHER" id="PTHR43133:SF46">
    <property type="entry name" value="RNA POLYMERASE SIGMA-70 FACTOR ECF SUBFAMILY"/>
    <property type="match status" value="1"/>
</dbReference>
<sequence>MATEQMEQQKLVRDCLKGKPQAQRQLYEMYAETMLGVCYRYTRSMRDAEDVLQEAFVKVFHHLDQYKQEGELGAWIRRIMVNTALNFLKRHRKYQEEMYFTEEYLHPVSQDDPVVRIQAKELADLIRQLPQGYQVIFNLHAVEGFSHVEIGEMLGISDGTSRSQYARARNLLITWLKKHSSDQKKTSYAGK</sequence>
<dbReference type="InterPro" id="IPR039425">
    <property type="entry name" value="RNA_pol_sigma-70-like"/>
</dbReference>
<gene>
    <name evidence="9" type="ORF">LZZ85_28225</name>
</gene>
<comment type="similarity">
    <text evidence="1 6">Belongs to the sigma-70 factor family. ECF subfamily.</text>
</comment>
<dbReference type="InterPro" id="IPR013325">
    <property type="entry name" value="RNA_pol_sigma_r2"/>
</dbReference>
<dbReference type="Proteomes" id="UP001165367">
    <property type="component" value="Unassembled WGS sequence"/>
</dbReference>
<dbReference type="InterPro" id="IPR013249">
    <property type="entry name" value="RNA_pol_sigma70_r4_t2"/>
</dbReference>
<dbReference type="NCBIfam" id="TIGR02937">
    <property type="entry name" value="sigma70-ECF"/>
    <property type="match status" value="1"/>
</dbReference>
<evidence type="ECO:0000259" key="7">
    <source>
        <dbReference type="Pfam" id="PF04542"/>
    </source>
</evidence>
<evidence type="ECO:0000256" key="3">
    <source>
        <dbReference type="ARBA" id="ARBA00023082"/>
    </source>
</evidence>
<dbReference type="InterPro" id="IPR036388">
    <property type="entry name" value="WH-like_DNA-bd_sf"/>
</dbReference>
<dbReference type="RefSeq" id="WP_237877494.1">
    <property type="nucleotide sequence ID" value="NZ_JAKLTR010000046.1"/>
</dbReference>
<proteinExistence type="inferred from homology"/>
<evidence type="ECO:0000256" key="4">
    <source>
        <dbReference type="ARBA" id="ARBA00023125"/>
    </source>
</evidence>
<evidence type="ECO:0000313" key="9">
    <source>
        <dbReference type="EMBL" id="MCG2618215.1"/>
    </source>
</evidence>
<comment type="caution">
    <text evidence="9">The sequence shown here is derived from an EMBL/GenBank/DDBJ whole genome shotgun (WGS) entry which is preliminary data.</text>
</comment>
<dbReference type="Pfam" id="PF04542">
    <property type="entry name" value="Sigma70_r2"/>
    <property type="match status" value="1"/>
</dbReference>
<accession>A0ABS9L0X8</accession>
<feature type="domain" description="RNA polymerase sigma factor 70 region 4 type 2" evidence="8">
    <location>
        <begin position="121"/>
        <end position="170"/>
    </location>
</feature>
<feature type="domain" description="RNA polymerase sigma-70 region 2" evidence="7">
    <location>
        <begin position="26"/>
        <end position="93"/>
    </location>
</feature>
<name>A0ABS9L0X8_9BACT</name>
<evidence type="ECO:0000256" key="5">
    <source>
        <dbReference type="ARBA" id="ARBA00023163"/>
    </source>
</evidence>
<reference evidence="9" key="1">
    <citation type="submission" date="2022-01" db="EMBL/GenBank/DDBJ databases">
        <authorList>
            <person name="Jo J.-H."/>
            <person name="Im W.-T."/>
        </authorList>
    </citation>
    <scope>NUCLEOTIDE SEQUENCE</scope>
    <source>
        <strain evidence="9">NA20</strain>
    </source>
</reference>
<keyword evidence="2 6" id="KW-0805">Transcription regulation</keyword>
<keyword evidence="3 6" id="KW-0731">Sigma factor</keyword>
<dbReference type="InterPro" id="IPR013324">
    <property type="entry name" value="RNA_pol_sigma_r3/r4-like"/>
</dbReference>
<dbReference type="InterPro" id="IPR014284">
    <property type="entry name" value="RNA_pol_sigma-70_dom"/>
</dbReference>
<keyword evidence="5 6" id="KW-0804">Transcription</keyword>
<evidence type="ECO:0000256" key="1">
    <source>
        <dbReference type="ARBA" id="ARBA00010641"/>
    </source>
</evidence>